<accession>A0A8C4Q2F8</accession>
<protein>
    <submittedName>
        <fullName evidence="4">Uncharacterized protein</fullName>
    </submittedName>
</protein>
<comment type="subcellular location">
    <subcellularLocation>
        <location evidence="1">Nucleus</location>
    </subcellularLocation>
</comment>
<dbReference type="GO" id="GO:0043034">
    <property type="term" value="C:costamere"/>
    <property type="evidence" value="ECO:0007669"/>
    <property type="project" value="TreeGrafter"/>
</dbReference>
<sequence length="1097" mass="118833">MSLVFKIQNYTCQQKISKHPRYRHQRLMGIFQIKDKADVSYPGIEGSLEAPSTDIEESNVSLHTEGPNIEFEAPEGKIKKPKLQMPKFNVSFPNGKGPGVDFQKPVVDLSLPKGNVEMDTKARTNVDATDVGIDGKGAKFSFTHMRMPNIKFPGFKHEGTDLETDMSVQKGDVTFKGPEMKGNVEVPEVDLKVEGQKSGVQGTKFHLPTTDIKAPNISTPEIDTHLPKLIGKANVSCPGIEGSLEAPTIDIEGSNVSLDGEGPDLDFKDLEGKIKKPKFNVSLTKGKGQDMDFQKPDVDVSLPKGKVEMDRKAGINVDAPDVGIDGKGAKFSVPHIRMPKFKVQGFKHEGADLKTDISDKKGDITCEEPEIKGSTDVPEVDLKVEGHKGGIQRPKFNLPTTDIKAPKITTPEIDIHLPKLIGKADVSSPGIEGSLEAPSEDIKDSNVSLHTEGPNIEFESAEGKIKKPKFQIPKFNVSFPNGKGPGVDFQNPDVDLCLPKGKVEMDTKAGANVDAPDVGIDGKGAKFSFPHMSMPKIKIAGFKHEGADLETDISAKKGDVFFEGPEIKGNIEVPEVDLQVEGHEGGFQGTKFHLPSIGIKAPKILTPEIERHLPKLKGKAEVSSPGIEGSLEAPSVSGAAVNYYVDTEGPNVEREASKCNVMRQKLQMPKFNVSFPKGKEPDMDFLKPGVDVSLPKVKVKMNTPKGDINVDAPDINIDGKGEKFSQPHMRMPKINIPVLKHEGADLETDISVQKGDITFERPEIEGCIGVPEVGLKVVGHEGGIEGPKFHLPTTDIKAPKIPTPKIDTHIPKLKGKADVSWPGIEGSLEPPTVDIEGPNGNFDAEVPHLDYETPDGKIKKPKFQMPKFNVSFPKGKGPDADFQKTDVDMSLPKGKVKMDTKAGINVDAAPDVGIDGKGAKFSIPHMRMPKFKIPGFKQNEPDIDIGLRLQEPDIDAKEPKLKGDIEDRDVDLDVENGKSCSKTPTFHLTTLDVEAPKISAPDLDCDVNFPKFKSSAPDIEGSVAGPAIDITRPKVDGDVDVEESQGKIKIPDIHLPKFGLSWPKGERADADIDLSIESPDVGASLPEVKGKVDAPPP</sequence>
<evidence type="ECO:0000256" key="3">
    <source>
        <dbReference type="SAM" id="MobiDB-lite"/>
    </source>
</evidence>
<dbReference type="GeneTree" id="ENSGT00940000154902"/>
<dbReference type="InterPro" id="IPR052082">
    <property type="entry name" value="Myelin_sheath_structural"/>
</dbReference>
<evidence type="ECO:0000256" key="1">
    <source>
        <dbReference type="ARBA" id="ARBA00004123"/>
    </source>
</evidence>
<feature type="region of interest" description="Disordered" evidence="3">
    <location>
        <begin position="1016"/>
        <end position="1044"/>
    </location>
</feature>
<dbReference type="OMA" id="EGHINVQ"/>
<dbReference type="PANTHER" id="PTHR23348">
    <property type="entry name" value="PERIAXIN/AHNAK"/>
    <property type="match status" value="1"/>
</dbReference>
<name>A0A8C4Q2F8_EPTBU</name>
<dbReference type="PANTHER" id="PTHR23348:SF41">
    <property type="entry name" value="NEUROBLAST DIFFERENTIATION-ASSOCIATED PROTEIN AHNAK"/>
    <property type="match status" value="1"/>
</dbReference>
<feature type="region of interest" description="Disordered" evidence="3">
    <location>
        <begin position="1076"/>
        <end position="1097"/>
    </location>
</feature>
<dbReference type="GO" id="GO:0005634">
    <property type="term" value="C:nucleus"/>
    <property type="evidence" value="ECO:0007669"/>
    <property type="project" value="UniProtKB-SubCell"/>
</dbReference>
<evidence type="ECO:0000313" key="5">
    <source>
        <dbReference type="Proteomes" id="UP000694388"/>
    </source>
</evidence>
<evidence type="ECO:0000313" key="4">
    <source>
        <dbReference type="Ensembl" id="ENSEBUP00000008959.1"/>
    </source>
</evidence>
<dbReference type="Proteomes" id="UP000694388">
    <property type="component" value="Unplaced"/>
</dbReference>
<dbReference type="AlphaFoldDB" id="A0A8C4Q2F8"/>
<feature type="compositionally biased region" description="Basic and acidic residues" evidence="3">
    <location>
        <begin position="1088"/>
        <end position="1097"/>
    </location>
</feature>
<feature type="region of interest" description="Disordered" evidence="3">
    <location>
        <begin position="789"/>
        <end position="809"/>
    </location>
</feature>
<dbReference type="Ensembl" id="ENSEBUT00000009475.1">
    <property type="protein sequence ID" value="ENSEBUP00000008959.1"/>
    <property type="gene ID" value="ENSEBUG00000005796.1"/>
</dbReference>
<reference evidence="4" key="2">
    <citation type="submission" date="2025-09" db="UniProtKB">
        <authorList>
            <consortium name="Ensembl"/>
        </authorList>
    </citation>
    <scope>IDENTIFICATION</scope>
</reference>
<organism evidence="4 5">
    <name type="scientific">Eptatretus burgeri</name>
    <name type="common">Inshore hagfish</name>
    <dbReference type="NCBI Taxonomy" id="7764"/>
    <lineage>
        <taxon>Eukaryota</taxon>
        <taxon>Metazoa</taxon>
        <taxon>Chordata</taxon>
        <taxon>Craniata</taxon>
        <taxon>Vertebrata</taxon>
        <taxon>Cyclostomata</taxon>
        <taxon>Myxini</taxon>
        <taxon>Myxiniformes</taxon>
        <taxon>Myxinidae</taxon>
        <taxon>Eptatretinae</taxon>
        <taxon>Eptatretus</taxon>
    </lineage>
</organism>
<evidence type="ECO:0000256" key="2">
    <source>
        <dbReference type="ARBA" id="ARBA00023242"/>
    </source>
</evidence>
<keyword evidence="2" id="KW-0539">Nucleus</keyword>
<dbReference type="GO" id="GO:0043484">
    <property type="term" value="P:regulation of RNA splicing"/>
    <property type="evidence" value="ECO:0007669"/>
    <property type="project" value="TreeGrafter"/>
</dbReference>
<keyword evidence="5" id="KW-1185">Reference proteome</keyword>
<reference evidence="4" key="1">
    <citation type="submission" date="2025-08" db="UniProtKB">
        <authorList>
            <consortium name="Ensembl"/>
        </authorList>
    </citation>
    <scope>IDENTIFICATION</scope>
</reference>
<proteinExistence type="predicted"/>